<dbReference type="PROSITE" id="PS51257">
    <property type="entry name" value="PROKAR_LIPOPROTEIN"/>
    <property type="match status" value="1"/>
</dbReference>
<dbReference type="EMBL" id="JAZEWV010000001">
    <property type="protein sequence ID" value="MEE4540433.1"/>
    <property type="molecule type" value="Genomic_DNA"/>
</dbReference>
<dbReference type="Pfam" id="PF03640">
    <property type="entry name" value="Lipoprotein_15"/>
    <property type="match status" value="2"/>
</dbReference>
<dbReference type="PANTHER" id="PTHR39335:SF1">
    <property type="entry name" value="BLL4220 PROTEIN"/>
    <property type="match status" value="1"/>
</dbReference>
<comment type="caution">
    <text evidence="2">The sequence shown here is derived from an EMBL/GenBank/DDBJ whole genome shotgun (WGS) entry which is preliminary data.</text>
</comment>
<feature type="signal peptide" evidence="1">
    <location>
        <begin position="1"/>
        <end position="23"/>
    </location>
</feature>
<keyword evidence="1" id="KW-0732">Signal</keyword>
<dbReference type="RefSeq" id="WP_330792141.1">
    <property type="nucleotide sequence ID" value="NZ_JAZEWV010000001.1"/>
</dbReference>
<protein>
    <recommendedName>
        <fullName evidence="4">Lipoprotein</fullName>
    </recommendedName>
</protein>
<gene>
    <name evidence="2" type="ORF">V2S66_00430</name>
</gene>
<dbReference type="PANTHER" id="PTHR39335">
    <property type="entry name" value="BLL4220 PROTEIN"/>
    <property type="match status" value="1"/>
</dbReference>
<sequence length="182" mass="18364">MKHRARAFAAVAGTLAAAAAATACSSGTGDHSSAASPPASATYAPQAAADTAPATVATKSVSLGKVLVNDKGLTLYLFQADKTSTSTCDGSCAKAWPPLTVKGKPTAGGGVQSRLLSTTRRSDGSLQVTYGGHPLYRFAGDKKPGNTNGQGLDDFGAKWYVLGTDGKQNTTKPSQPPSVGGY</sequence>
<evidence type="ECO:0000313" key="3">
    <source>
        <dbReference type="Proteomes" id="UP001344658"/>
    </source>
</evidence>
<organism evidence="2 3">
    <name type="scientific">Actinacidiphila polyblastidii</name>
    <dbReference type="NCBI Taxonomy" id="3110430"/>
    <lineage>
        <taxon>Bacteria</taxon>
        <taxon>Bacillati</taxon>
        <taxon>Actinomycetota</taxon>
        <taxon>Actinomycetes</taxon>
        <taxon>Kitasatosporales</taxon>
        <taxon>Streptomycetaceae</taxon>
        <taxon>Actinacidiphila</taxon>
    </lineage>
</organism>
<keyword evidence="3" id="KW-1185">Reference proteome</keyword>
<feature type="chain" id="PRO_5047181229" description="Lipoprotein" evidence="1">
    <location>
        <begin position="24"/>
        <end position="182"/>
    </location>
</feature>
<evidence type="ECO:0008006" key="4">
    <source>
        <dbReference type="Google" id="ProtNLM"/>
    </source>
</evidence>
<dbReference type="InterPro" id="IPR005297">
    <property type="entry name" value="Lipoprotein_repeat"/>
</dbReference>
<dbReference type="Proteomes" id="UP001344658">
    <property type="component" value="Unassembled WGS sequence"/>
</dbReference>
<evidence type="ECO:0000313" key="2">
    <source>
        <dbReference type="EMBL" id="MEE4540433.1"/>
    </source>
</evidence>
<reference evidence="2 3" key="1">
    <citation type="submission" date="2023-12" db="EMBL/GenBank/DDBJ databases">
        <title>Streptomyces sp. V4-01.</title>
        <authorList>
            <person name="Somphong A."/>
            <person name="Phongsopitanun W."/>
        </authorList>
    </citation>
    <scope>NUCLEOTIDE SEQUENCE [LARGE SCALE GENOMIC DNA]</scope>
    <source>
        <strain evidence="2 3">V4-01</strain>
    </source>
</reference>
<name>A0ABU7P441_9ACTN</name>
<evidence type="ECO:0000256" key="1">
    <source>
        <dbReference type="SAM" id="SignalP"/>
    </source>
</evidence>
<accession>A0ABU7P441</accession>
<proteinExistence type="predicted"/>